<dbReference type="AlphaFoldDB" id="A0A4R7UEV5"/>
<feature type="binding site" evidence="6">
    <location>
        <position position="175"/>
    </location>
    <ligand>
        <name>substrate</name>
    </ligand>
</feature>
<dbReference type="Pfam" id="PF00557">
    <property type="entry name" value="Peptidase_M24"/>
    <property type="match status" value="1"/>
</dbReference>
<comment type="cofactor">
    <cofactor evidence="6">
        <name>Co(2+)</name>
        <dbReference type="ChEBI" id="CHEBI:48828"/>
    </cofactor>
    <cofactor evidence="6">
        <name>Zn(2+)</name>
        <dbReference type="ChEBI" id="CHEBI:29105"/>
    </cofactor>
    <cofactor evidence="6">
        <name>Mn(2+)</name>
        <dbReference type="ChEBI" id="CHEBI:29035"/>
    </cofactor>
    <cofactor evidence="6">
        <name>Fe(2+)</name>
        <dbReference type="ChEBI" id="CHEBI:29033"/>
    </cofactor>
    <text evidence="6">Binds 2 divalent metal cations per subunit. Has a high-affinity and a low affinity metal-binding site. The true nature of the physiological cofactor is under debate. The enzyme is active with cobalt, zinc, manganese or divalent iron ions. Most likely, methionine aminopeptidases function as mononuclear Fe(2+)-metalloproteases under physiological conditions, and the catalytically relevant metal-binding site has been assigned to the histidine-containing high-affinity site.</text>
</comment>
<dbReference type="GO" id="GO:0070006">
    <property type="term" value="F:metalloaminopeptidase activity"/>
    <property type="evidence" value="ECO:0007669"/>
    <property type="project" value="UniProtKB-UniRule"/>
</dbReference>
<dbReference type="SUPFAM" id="SSF55920">
    <property type="entry name" value="Creatinase/aminopeptidase"/>
    <property type="match status" value="1"/>
</dbReference>
<gene>
    <name evidence="6" type="primary">map</name>
    <name evidence="9" type="ORF">BCF59_0411</name>
</gene>
<feature type="binding site" evidence="6">
    <location>
        <position position="105"/>
    </location>
    <ligand>
        <name>a divalent metal cation</name>
        <dbReference type="ChEBI" id="CHEBI:60240"/>
        <label>1</label>
    </ligand>
</feature>
<name>A0A4R7UEV5_9BACT</name>
<dbReference type="NCBIfam" id="TIGR00500">
    <property type="entry name" value="met_pdase_I"/>
    <property type="match status" value="1"/>
</dbReference>
<comment type="similarity">
    <text evidence="6">Belongs to the peptidase M24A family. Methionine aminopeptidase type 1 subfamily.</text>
</comment>
<dbReference type="InterPro" id="IPR002467">
    <property type="entry name" value="Pept_M24A_MAP1"/>
</dbReference>
<keyword evidence="10" id="KW-1185">Reference proteome</keyword>
<organism evidence="9 10">
    <name type="scientific">Mycoplasmopsis mustelae</name>
    <dbReference type="NCBI Taxonomy" id="171289"/>
    <lineage>
        <taxon>Bacteria</taxon>
        <taxon>Bacillati</taxon>
        <taxon>Mycoplasmatota</taxon>
        <taxon>Mycoplasmoidales</taxon>
        <taxon>Metamycoplasmataceae</taxon>
        <taxon>Mycoplasmopsis</taxon>
    </lineage>
</organism>
<protein>
    <recommendedName>
        <fullName evidence="6 7">Methionine aminopeptidase</fullName>
        <shortName evidence="6">MAP</shortName>
        <shortName evidence="6">MetAP</shortName>
        <ecNumber evidence="6 7">3.4.11.18</ecNumber>
    </recommendedName>
    <alternativeName>
        <fullName evidence="6">Peptidase M</fullName>
    </alternativeName>
</protein>
<comment type="catalytic activity">
    <reaction evidence="6 7">
        <text>Release of N-terminal amino acids, preferentially methionine, from peptides and arylamides.</text>
        <dbReference type="EC" id="3.4.11.18"/>
    </reaction>
</comment>
<dbReference type="PANTHER" id="PTHR43330">
    <property type="entry name" value="METHIONINE AMINOPEPTIDASE"/>
    <property type="match status" value="1"/>
</dbReference>
<dbReference type="GO" id="GO:0004239">
    <property type="term" value="F:initiator methionyl aminopeptidase activity"/>
    <property type="evidence" value="ECO:0007669"/>
    <property type="project" value="UniProtKB-UniRule"/>
</dbReference>
<dbReference type="InterPro" id="IPR000994">
    <property type="entry name" value="Pept_M24"/>
</dbReference>
<dbReference type="GO" id="GO:0005829">
    <property type="term" value="C:cytosol"/>
    <property type="evidence" value="ECO:0007669"/>
    <property type="project" value="TreeGrafter"/>
</dbReference>
<dbReference type="PRINTS" id="PR00599">
    <property type="entry name" value="MAPEPTIDASE"/>
</dbReference>
<dbReference type="GO" id="GO:0046872">
    <property type="term" value="F:metal ion binding"/>
    <property type="evidence" value="ECO:0007669"/>
    <property type="project" value="UniProtKB-UniRule"/>
</dbReference>
<accession>A0A4R7UEV5</accession>
<evidence type="ECO:0000256" key="4">
    <source>
        <dbReference type="ARBA" id="ARBA00022723"/>
    </source>
</evidence>
<dbReference type="GO" id="GO:0006508">
    <property type="term" value="P:proteolysis"/>
    <property type="evidence" value="ECO:0007669"/>
    <property type="project" value="UniProtKB-KW"/>
</dbReference>
<feature type="binding site" evidence="6">
    <location>
        <position position="168"/>
    </location>
    <ligand>
        <name>a divalent metal cation</name>
        <dbReference type="ChEBI" id="CHEBI:60240"/>
        <label>2</label>
        <note>catalytic</note>
    </ligand>
</feature>
<keyword evidence="3 6" id="KW-0645">Protease</keyword>
<keyword evidence="2 6" id="KW-0031">Aminopeptidase</keyword>
<feature type="binding site" evidence="6">
    <location>
        <position position="201"/>
    </location>
    <ligand>
        <name>a divalent metal cation</name>
        <dbReference type="ChEBI" id="CHEBI:60240"/>
        <label>2</label>
        <note>catalytic</note>
    </ligand>
</feature>
<dbReference type="OrthoDB" id="9802055at2"/>
<dbReference type="EC" id="3.4.11.18" evidence="6 7"/>
<feature type="binding site" evidence="6">
    <location>
        <position position="77"/>
    </location>
    <ligand>
        <name>substrate</name>
    </ligand>
</feature>
<feature type="binding site" evidence="6">
    <location>
        <position position="105"/>
    </location>
    <ligand>
        <name>a divalent metal cation</name>
        <dbReference type="ChEBI" id="CHEBI:60240"/>
        <label>2</label>
        <note>catalytic</note>
    </ligand>
</feature>
<dbReference type="Gene3D" id="3.90.230.10">
    <property type="entry name" value="Creatinase/methionine aminopeptidase superfamily"/>
    <property type="match status" value="1"/>
</dbReference>
<evidence type="ECO:0000256" key="2">
    <source>
        <dbReference type="ARBA" id="ARBA00022438"/>
    </source>
</evidence>
<feature type="binding site" evidence="6">
    <location>
        <position position="94"/>
    </location>
    <ligand>
        <name>a divalent metal cation</name>
        <dbReference type="ChEBI" id="CHEBI:60240"/>
        <label>1</label>
    </ligand>
</feature>
<reference evidence="9 10" key="1">
    <citation type="submission" date="2019-03" db="EMBL/GenBank/DDBJ databases">
        <title>Genomic Encyclopedia of Archaeal and Bacterial Type Strains, Phase II (KMG-II): from individual species to whole genera.</title>
        <authorList>
            <person name="Goeker M."/>
        </authorList>
    </citation>
    <scope>NUCLEOTIDE SEQUENCE [LARGE SCALE GENOMIC DNA]</scope>
    <source>
        <strain evidence="9 10">ATCC 35214</strain>
    </source>
</reference>
<dbReference type="EMBL" id="SOCN01000001">
    <property type="protein sequence ID" value="TDV24441.1"/>
    <property type="molecule type" value="Genomic_DNA"/>
</dbReference>
<dbReference type="PANTHER" id="PTHR43330:SF27">
    <property type="entry name" value="METHIONINE AMINOPEPTIDASE"/>
    <property type="match status" value="1"/>
</dbReference>
<feature type="binding site" evidence="6">
    <location>
        <position position="231"/>
    </location>
    <ligand>
        <name>a divalent metal cation</name>
        <dbReference type="ChEBI" id="CHEBI:60240"/>
        <label>1</label>
    </ligand>
</feature>
<evidence type="ECO:0000256" key="7">
    <source>
        <dbReference type="RuleBase" id="RU003653"/>
    </source>
</evidence>
<dbReference type="HAMAP" id="MF_01974">
    <property type="entry name" value="MetAP_1"/>
    <property type="match status" value="1"/>
</dbReference>
<dbReference type="InterPro" id="IPR036005">
    <property type="entry name" value="Creatinase/aminopeptidase-like"/>
</dbReference>
<keyword evidence="4 6" id="KW-0479">Metal-binding</keyword>
<proteinExistence type="inferred from homology"/>
<feature type="domain" description="Peptidase M24" evidence="8">
    <location>
        <begin position="12"/>
        <end position="237"/>
    </location>
</feature>
<comment type="function">
    <text evidence="1 6">Removes the N-terminal methionine from nascent proteins. The N-terminal methionine is often cleaved when the second residue in the primary sequence is small and uncharged (Met-Ala-, Cys, Gly, Pro, Ser, Thr, or Val). Requires deformylation of the N(alpha)-formylated initiator methionine before it can be hydrolyzed.</text>
</comment>
<keyword evidence="5 6" id="KW-0378">Hydrolase</keyword>
<sequence length="248" mass="27175">MIQILNKNEIKKITKSCSILAQVKQVLWDFIRPGVSLKEIDQLAFNEIKKHGAKPAFLGLYNFPATTCISVNEQLIHGIPSNYIVKEGDLVSIDIGCVWEGFYSDSAFTKAIGKVSTNDQKLIDVAIGAFESGLLAIKPGARIGDISYAIGEYIKKHNLYTPDEFCGHGIGKQLHQDPNIFNSGHKNTGPLLKDGMVICIEPMIIQTPKIKILSDGWTVVSANLTNTAHYEHTVLIKDGKGVVLTKGI</sequence>
<comment type="caution">
    <text evidence="9">The sequence shown here is derived from an EMBL/GenBank/DDBJ whole genome shotgun (WGS) entry which is preliminary data.</text>
</comment>
<evidence type="ECO:0000313" key="10">
    <source>
        <dbReference type="Proteomes" id="UP000295757"/>
    </source>
</evidence>
<evidence type="ECO:0000256" key="6">
    <source>
        <dbReference type="HAMAP-Rule" id="MF_01974"/>
    </source>
</evidence>
<dbReference type="CDD" id="cd01086">
    <property type="entry name" value="MetAP1"/>
    <property type="match status" value="1"/>
</dbReference>
<evidence type="ECO:0000256" key="1">
    <source>
        <dbReference type="ARBA" id="ARBA00002521"/>
    </source>
</evidence>
<comment type="subunit">
    <text evidence="6">Monomer.</text>
</comment>
<evidence type="ECO:0000313" key="9">
    <source>
        <dbReference type="EMBL" id="TDV24441.1"/>
    </source>
</evidence>
<feature type="binding site" evidence="6">
    <location>
        <position position="231"/>
    </location>
    <ligand>
        <name>a divalent metal cation</name>
        <dbReference type="ChEBI" id="CHEBI:60240"/>
        <label>2</label>
        <note>catalytic</note>
    </ligand>
</feature>
<dbReference type="Proteomes" id="UP000295757">
    <property type="component" value="Unassembled WGS sequence"/>
</dbReference>
<evidence type="ECO:0000256" key="5">
    <source>
        <dbReference type="ARBA" id="ARBA00022801"/>
    </source>
</evidence>
<dbReference type="RefSeq" id="WP_134110731.1">
    <property type="nucleotide sequence ID" value="NZ_SOCN01000001.1"/>
</dbReference>
<dbReference type="InterPro" id="IPR001714">
    <property type="entry name" value="Pept_M24_MAP"/>
</dbReference>
<evidence type="ECO:0000259" key="8">
    <source>
        <dbReference type="Pfam" id="PF00557"/>
    </source>
</evidence>
<evidence type="ECO:0000256" key="3">
    <source>
        <dbReference type="ARBA" id="ARBA00022670"/>
    </source>
</evidence>